<dbReference type="InterPro" id="IPR014710">
    <property type="entry name" value="RmlC-like_jellyroll"/>
</dbReference>
<dbReference type="InterPro" id="IPR000595">
    <property type="entry name" value="cNMP-bd_dom"/>
</dbReference>
<accession>A0A7G5DWU7</accession>
<evidence type="ECO:0000259" key="1">
    <source>
        <dbReference type="PROSITE" id="PS50042"/>
    </source>
</evidence>
<reference evidence="2 3" key="1">
    <citation type="journal article" date="2020" name="G3 (Bethesda)">
        <title>CeMbio - The Caenorhabditis elegans Microbiome Resource.</title>
        <authorList>
            <person name="Dirksen P."/>
            <person name="Assie A."/>
            <person name="Zimmermann J."/>
            <person name="Zhang F."/>
            <person name="Tietje A.M."/>
            <person name="Marsh S.A."/>
            <person name="Felix M.A."/>
            <person name="Shapira M."/>
            <person name="Kaleta C."/>
            <person name="Schulenburg H."/>
            <person name="Samuel B."/>
        </authorList>
    </citation>
    <scope>NUCLEOTIDE SEQUENCE [LARGE SCALE GENOMIC DNA]</scope>
    <source>
        <strain evidence="2 3">BIGb0170</strain>
    </source>
</reference>
<protein>
    <submittedName>
        <fullName evidence="2">Crp/Fnr family transcriptional regulator</fullName>
    </submittedName>
</protein>
<dbReference type="PROSITE" id="PS50042">
    <property type="entry name" value="CNMP_BINDING_3"/>
    <property type="match status" value="1"/>
</dbReference>
<dbReference type="SMART" id="SM00100">
    <property type="entry name" value="cNMP"/>
    <property type="match status" value="1"/>
</dbReference>
<keyword evidence="3" id="KW-1185">Reference proteome</keyword>
<dbReference type="SUPFAM" id="SSF51206">
    <property type="entry name" value="cAMP-binding domain-like"/>
    <property type="match status" value="1"/>
</dbReference>
<evidence type="ECO:0000313" key="2">
    <source>
        <dbReference type="EMBL" id="QMV66222.1"/>
    </source>
</evidence>
<dbReference type="RefSeq" id="WP_182330967.1">
    <property type="nucleotide sequence ID" value="NZ_CP058555.1"/>
</dbReference>
<proteinExistence type="predicted"/>
<dbReference type="EMBL" id="CP058555">
    <property type="protein sequence ID" value="QMV66222.1"/>
    <property type="molecule type" value="Genomic_DNA"/>
</dbReference>
<dbReference type="CDD" id="cd00038">
    <property type="entry name" value="CAP_ED"/>
    <property type="match status" value="1"/>
</dbReference>
<dbReference type="AlphaFoldDB" id="A0A7G5DWU7"/>
<organism evidence="2 3">
    <name type="scientific">Sphingobacterium paramultivorum</name>
    <dbReference type="NCBI Taxonomy" id="2886510"/>
    <lineage>
        <taxon>Bacteria</taxon>
        <taxon>Pseudomonadati</taxon>
        <taxon>Bacteroidota</taxon>
        <taxon>Sphingobacteriia</taxon>
        <taxon>Sphingobacteriales</taxon>
        <taxon>Sphingobacteriaceae</taxon>
        <taxon>Sphingobacterium</taxon>
    </lineage>
</organism>
<dbReference type="Gene3D" id="2.60.120.10">
    <property type="entry name" value="Jelly Rolls"/>
    <property type="match status" value="1"/>
</dbReference>
<dbReference type="InterPro" id="IPR018490">
    <property type="entry name" value="cNMP-bd_dom_sf"/>
</dbReference>
<feature type="domain" description="Cyclic nucleotide-binding" evidence="1">
    <location>
        <begin position="11"/>
        <end position="113"/>
    </location>
</feature>
<dbReference type="Pfam" id="PF00027">
    <property type="entry name" value="cNMP_binding"/>
    <property type="match status" value="1"/>
</dbReference>
<dbReference type="Proteomes" id="UP000515450">
    <property type="component" value="Chromosome"/>
</dbReference>
<evidence type="ECO:0000313" key="3">
    <source>
        <dbReference type="Proteomes" id="UP000515450"/>
    </source>
</evidence>
<sequence length="188" mass="21714">MMLYKNFATSVLKDLKAAIDDQMADFVELVEFPKNSLLLSPGQRNLYYYVVESGILVNYYIRDGEEVVTSFTFPGDIVADFRTAVFKVASTDYIKALGPVKVYRISVSDFDKLKKENNLLLELERQLIIAYALLLDERLRFIQHTTALERYQFLMDHYPQLIATVSTRYIASYIGVKVETLSRIRSKI</sequence>
<gene>
    <name evidence="2" type="ORF">HS960_00450</name>
</gene>
<name>A0A7G5DWU7_9SPHI</name>